<dbReference type="OrthoDB" id="9805918at2"/>
<gene>
    <name evidence="7 12" type="primary">era</name>
    <name evidence="12" type="ORF">NITLEN_40007</name>
</gene>
<evidence type="ECO:0000256" key="5">
    <source>
        <dbReference type="ARBA" id="ARBA00022884"/>
    </source>
</evidence>
<evidence type="ECO:0000256" key="4">
    <source>
        <dbReference type="ARBA" id="ARBA00022741"/>
    </source>
</evidence>
<evidence type="ECO:0000313" key="12">
    <source>
        <dbReference type="EMBL" id="SPP65534.1"/>
    </source>
</evidence>
<dbReference type="NCBIfam" id="TIGR00436">
    <property type="entry name" value="era"/>
    <property type="match status" value="1"/>
</dbReference>
<feature type="region of interest" description="G1" evidence="8">
    <location>
        <begin position="10"/>
        <end position="17"/>
    </location>
</feature>
<feature type="region of interest" description="G4" evidence="8">
    <location>
        <begin position="123"/>
        <end position="126"/>
    </location>
</feature>
<dbReference type="RefSeq" id="WP_121989812.1">
    <property type="nucleotide sequence ID" value="NZ_OUNR01000017.1"/>
</dbReference>
<dbReference type="Gene3D" id="3.30.300.20">
    <property type="match status" value="1"/>
</dbReference>
<comment type="function">
    <text evidence="7">An essential GTPase that binds both GDP and GTP, with rapid nucleotide exchange. Plays a role in 16S rRNA processing and 30S ribosomal subunit biogenesis and possibly also in cell cycle regulation and energy metabolism.</text>
</comment>
<reference evidence="13" key="1">
    <citation type="submission" date="2018-04" db="EMBL/GenBank/DDBJ databases">
        <authorList>
            <person name="Lucker S."/>
            <person name="Sakoula D."/>
        </authorList>
    </citation>
    <scope>NUCLEOTIDE SEQUENCE [LARGE SCALE GENOMIC DNA]</scope>
</reference>
<feature type="binding site" evidence="7">
    <location>
        <begin position="57"/>
        <end position="61"/>
    </location>
    <ligand>
        <name>GTP</name>
        <dbReference type="ChEBI" id="CHEBI:37565"/>
    </ligand>
</feature>
<keyword evidence="7" id="KW-0699">rRNA-binding</keyword>
<protein>
    <recommendedName>
        <fullName evidence="2 7">GTPase Era</fullName>
    </recommendedName>
</protein>
<dbReference type="GO" id="GO:0000028">
    <property type="term" value="P:ribosomal small subunit assembly"/>
    <property type="evidence" value="ECO:0007669"/>
    <property type="project" value="TreeGrafter"/>
</dbReference>
<dbReference type="Proteomes" id="UP000248168">
    <property type="component" value="Unassembled WGS sequence"/>
</dbReference>
<dbReference type="InterPro" id="IPR004044">
    <property type="entry name" value="KH_dom_type_2"/>
</dbReference>
<dbReference type="GO" id="GO:0005886">
    <property type="term" value="C:plasma membrane"/>
    <property type="evidence" value="ECO:0007669"/>
    <property type="project" value="UniProtKB-SubCell"/>
</dbReference>
<keyword evidence="7" id="KW-1003">Cell membrane</keyword>
<evidence type="ECO:0000259" key="11">
    <source>
        <dbReference type="PROSITE" id="PS51713"/>
    </source>
</evidence>
<dbReference type="CDD" id="cd22534">
    <property type="entry name" value="KH-II_Era"/>
    <property type="match status" value="1"/>
</dbReference>
<keyword evidence="7" id="KW-0963">Cytoplasm</keyword>
<evidence type="ECO:0000256" key="8">
    <source>
        <dbReference type="PROSITE-ProRule" id="PRU01050"/>
    </source>
</evidence>
<feature type="region of interest" description="G2" evidence="8">
    <location>
        <begin position="36"/>
        <end position="40"/>
    </location>
</feature>
<dbReference type="CDD" id="cd04163">
    <property type="entry name" value="Era"/>
    <property type="match status" value="1"/>
</dbReference>
<proteinExistence type="inferred from homology"/>
<dbReference type="FunFam" id="3.30.300.20:FF:000003">
    <property type="entry name" value="GTPase Era"/>
    <property type="match status" value="1"/>
</dbReference>
<dbReference type="InterPro" id="IPR015946">
    <property type="entry name" value="KH_dom-like_a/b"/>
</dbReference>
<keyword evidence="7" id="KW-0472">Membrane</keyword>
<evidence type="ECO:0000259" key="10">
    <source>
        <dbReference type="PROSITE" id="PS50823"/>
    </source>
</evidence>
<dbReference type="InterPro" id="IPR027417">
    <property type="entry name" value="P-loop_NTPase"/>
</dbReference>
<evidence type="ECO:0000256" key="1">
    <source>
        <dbReference type="ARBA" id="ARBA00007921"/>
    </source>
</evidence>
<dbReference type="GO" id="GO:0043024">
    <property type="term" value="F:ribosomal small subunit binding"/>
    <property type="evidence" value="ECO:0007669"/>
    <property type="project" value="TreeGrafter"/>
</dbReference>
<dbReference type="AlphaFoldDB" id="A0A330L9D3"/>
<dbReference type="Pfam" id="PF07650">
    <property type="entry name" value="KH_2"/>
    <property type="match status" value="1"/>
</dbReference>
<evidence type="ECO:0000256" key="9">
    <source>
        <dbReference type="RuleBase" id="RU003761"/>
    </source>
</evidence>
<dbReference type="HAMAP" id="MF_00367">
    <property type="entry name" value="GTPase_Era"/>
    <property type="match status" value="1"/>
</dbReference>
<dbReference type="GO" id="GO:0003924">
    <property type="term" value="F:GTPase activity"/>
    <property type="evidence" value="ECO:0007669"/>
    <property type="project" value="UniProtKB-UniRule"/>
</dbReference>
<keyword evidence="6 7" id="KW-0342">GTP-binding</keyword>
<evidence type="ECO:0000256" key="3">
    <source>
        <dbReference type="ARBA" id="ARBA00022517"/>
    </source>
</evidence>
<dbReference type="NCBIfam" id="TIGR00231">
    <property type="entry name" value="small_GTP"/>
    <property type="match status" value="1"/>
</dbReference>
<dbReference type="PROSITE" id="PS50823">
    <property type="entry name" value="KH_TYPE_2"/>
    <property type="match status" value="1"/>
</dbReference>
<dbReference type="PANTHER" id="PTHR42698">
    <property type="entry name" value="GTPASE ERA"/>
    <property type="match status" value="1"/>
</dbReference>
<keyword evidence="4 7" id="KW-0547">Nucleotide-binding</keyword>
<dbReference type="InterPro" id="IPR005225">
    <property type="entry name" value="Small_GTP-bd"/>
</dbReference>
<dbReference type="InterPro" id="IPR006073">
    <property type="entry name" value="GTP-bd"/>
</dbReference>
<dbReference type="GO" id="GO:0005525">
    <property type="term" value="F:GTP binding"/>
    <property type="evidence" value="ECO:0007669"/>
    <property type="project" value="UniProtKB-UniRule"/>
</dbReference>
<dbReference type="NCBIfam" id="NF000908">
    <property type="entry name" value="PRK00089.1"/>
    <property type="match status" value="1"/>
</dbReference>
<feature type="domain" description="KH type-2" evidence="10">
    <location>
        <begin position="204"/>
        <end position="280"/>
    </location>
</feature>
<dbReference type="GO" id="GO:0005829">
    <property type="term" value="C:cytosol"/>
    <property type="evidence" value="ECO:0007669"/>
    <property type="project" value="TreeGrafter"/>
</dbReference>
<comment type="subcellular location">
    <subcellularLocation>
        <location evidence="7">Cytoplasm</location>
    </subcellularLocation>
    <subcellularLocation>
        <location evidence="7">Cell membrane</location>
        <topology evidence="7">Peripheral membrane protein</topology>
    </subcellularLocation>
</comment>
<comment type="similarity">
    <text evidence="1 7 8 9">Belongs to the TRAFAC class TrmE-Era-EngA-EngB-Septin-like GTPase superfamily. Era GTPase family.</text>
</comment>
<sequence length="294" mass="33050">MKFGTVAIIGRSNVGKSTLLNRLLGEKIAIVSNKPQTTRTRILGVAHVPGAQIAFLDTPGLHKPDHLLNRRMVRTTVEALDDADLLYVLMESLHLPGPGDLAAITHVKTAMVKHPRPVILVVTKVDAVNKIKLLPVLEAYGRLFPWTEVVPVSAEDGDNIDRLLEVTVAHLPEGEGVYNEDMLTDQSMRTLAAELIREKILAATEQEVPYSVAVEIEEFVEESKITRIRATILVERNTQKGIVIGKHGERLKLISTQARQDMERVFDMKVFLEVWVKVREDWREDERTLMELGY</sequence>
<feature type="binding site" evidence="7">
    <location>
        <begin position="123"/>
        <end position="126"/>
    </location>
    <ligand>
        <name>GTP</name>
        <dbReference type="ChEBI" id="CHEBI:37565"/>
    </ligand>
</feature>
<dbReference type="InterPro" id="IPR030388">
    <property type="entry name" value="G_ERA_dom"/>
</dbReference>
<dbReference type="GO" id="GO:0070181">
    <property type="term" value="F:small ribosomal subunit rRNA binding"/>
    <property type="evidence" value="ECO:0007669"/>
    <property type="project" value="UniProtKB-UniRule"/>
</dbReference>
<comment type="caution">
    <text evidence="7">Lacks conserved residue(s) required for the propagation of feature annotation.</text>
</comment>
<keyword evidence="5 7" id="KW-0694">RNA-binding</keyword>
<dbReference type="Gene3D" id="3.40.50.300">
    <property type="entry name" value="P-loop containing nucleotide triphosphate hydrolases"/>
    <property type="match status" value="1"/>
</dbReference>
<comment type="subunit">
    <text evidence="7">Monomer.</text>
</comment>
<keyword evidence="3 7" id="KW-0690">Ribosome biogenesis</keyword>
<dbReference type="PANTHER" id="PTHR42698:SF1">
    <property type="entry name" value="GTPASE ERA, MITOCHONDRIAL"/>
    <property type="match status" value="1"/>
</dbReference>
<dbReference type="SUPFAM" id="SSF54814">
    <property type="entry name" value="Prokaryotic type KH domain (KH-domain type II)"/>
    <property type="match status" value="1"/>
</dbReference>
<dbReference type="Pfam" id="PF01926">
    <property type="entry name" value="MMR_HSR1"/>
    <property type="match status" value="1"/>
</dbReference>
<dbReference type="InParanoid" id="A0A330L9D3"/>
<keyword evidence="13" id="KW-1185">Reference proteome</keyword>
<name>A0A330L9D3_9BACT</name>
<evidence type="ECO:0000313" key="13">
    <source>
        <dbReference type="Proteomes" id="UP000248168"/>
    </source>
</evidence>
<evidence type="ECO:0000256" key="2">
    <source>
        <dbReference type="ARBA" id="ARBA00020484"/>
    </source>
</evidence>
<organism evidence="12 13">
    <name type="scientific">Nitrospira lenta</name>
    <dbReference type="NCBI Taxonomy" id="1436998"/>
    <lineage>
        <taxon>Bacteria</taxon>
        <taxon>Pseudomonadati</taxon>
        <taxon>Nitrospirota</taxon>
        <taxon>Nitrospiria</taxon>
        <taxon>Nitrospirales</taxon>
        <taxon>Nitrospiraceae</taxon>
        <taxon>Nitrospira</taxon>
    </lineage>
</organism>
<feature type="region of interest" description="G3" evidence="8">
    <location>
        <begin position="57"/>
        <end position="60"/>
    </location>
</feature>
<dbReference type="EMBL" id="OUNR01000017">
    <property type="protein sequence ID" value="SPP65534.1"/>
    <property type="molecule type" value="Genomic_DNA"/>
</dbReference>
<evidence type="ECO:0000256" key="6">
    <source>
        <dbReference type="ARBA" id="ARBA00023134"/>
    </source>
</evidence>
<feature type="domain" description="Era-type G" evidence="11">
    <location>
        <begin position="2"/>
        <end position="173"/>
    </location>
</feature>
<dbReference type="SUPFAM" id="SSF52540">
    <property type="entry name" value="P-loop containing nucleoside triphosphate hydrolases"/>
    <property type="match status" value="1"/>
</dbReference>
<dbReference type="FunCoup" id="A0A330L9D3">
    <property type="interactions" value="506"/>
</dbReference>
<accession>A0A330L9D3</accession>
<dbReference type="InterPro" id="IPR005662">
    <property type="entry name" value="GTPase_Era-like"/>
</dbReference>
<evidence type="ECO:0000256" key="7">
    <source>
        <dbReference type="HAMAP-Rule" id="MF_00367"/>
    </source>
</evidence>
<dbReference type="PROSITE" id="PS51713">
    <property type="entry name" value="G_ERA"/>
    <property type="match status" value="1"/>
</dbReference>
<feature type="region of interest" description="G5" evidence="8">
    <location>
        <begin position="152"/>
        <end position="154"/>
    </location>
</feature>
<dbReference type="InterPro" id="IPR009019">
    <property type="entry name" value="KH_sf_prok-type"/>
</dbReference>